<dbReference type="Pfam" id="PF05770">
    <property type="entry name" value="Ins134_P3_kin"/>
    <property type="match status" value="1"/>
</dbReference>
<evidence type="ECO:0000256" key="15">
    <source>
        <dbReference type="ARBA" id="ARBA00033624"/>
    </source>
</evidence>
<evidence type="ECO:0000256" key="5">
    <source>
        <dbReference type="ARBA" id="ARBA00014968"/>
    </source>
</evidence>
<dbReference type="InterPro" id="IPR040464">
    <property type="entry name" value="InsP(3)kin_ATP-grasp"/>
</dbReference>
<feature type="domain" description="ATP-grasp" evidence="21">
    <location>
        <begin position="111"/>
        <end position="323"/>
    </location>
</feature>
<dbReference type="EC" id="2.7.1.134" evidence="4"/>
<evidence type="ECO:0000313" key="23">
    <source>
        <dbReference type="Proteomes" id="UP000728032"/>
    </source>
</evidence>
<name>A0A7R9QFS1_9ACAR</name>
<dbReference type="EMBL" id="CAJPVJ010001139">
    <property type="protein sequence ID" value="CAG2164124.1"/>
    <property type="molecule type" value="Genomic_DNA"/>
</dbReference>
<evidence type="ECO:0000256" key="13">
    <source>
        <dbReference type="ARBA" id="ARBA00031742"/>
    </source>
</evidence>
<evidence type="ECO:0000256" key="20">
    <source>
        <dbReference type="PROSITE-ProRule" id="PRU00409"/>
    </source>
</evidence>
<evidence type="ECO:0000256" key="18">
    <source>
        <dbReference type="ARBA" id="ARBA00047728"/>
    </source>
</evidence>
<dbReference type="GO" id="GO:0005524">
    <property type="term" value="F:ATP binding"/>
    <property type="evidence" value="ECO:0007669"/>
    <property type="project" value="UniProtKB-UniRule"/>
</dbReference>
<comment type="catalytic activity">
    <reaction evidence="16">
        <text>1D-myo-inositol 3,4,5,6-tetrakisphosphate + ATP = 1D-myo-inositol 1,3,4,5,6-pentakisphosphate + ADP + H(+)</text>
        <dbReference type="Rhea" id="RHEA:12452"/>
        <dbReference type="ChEBI" id="CHEBI:15378"/>
        <dbReference type="ChEBI" id="CHEBI:30616"/>
        <dbReference type="ChEBI" id="CHEBI:57539"/>
        <dbReference type="ChEBI" id="CHEBI:57733"/>
        <dbReference type="ChEBI" id="CHEBI:456216"/>
        <dbReference type="EC" id="2.7.1.134"/>
    </reaction>
    <physiologicalReaction direction="left-to-right" evidence="16">
        <dbReference type="Rhea" id="RHEA:12453"/>
    </physiologicalReaction>
    <physiologicalReaction direction="right-to-left" evidence="16">
        <dbReference type="Rhea" id="RHEA:12454"/>
    </physiologicalReaction>
</comment>
<dbReference type="Pfam" id="PF17927">
    <property type="entry name" value="Ins134_P3_kin_N"/>
    <property type="match status" value="1"/>
</dbReference>
<reference evidence="22" key="1">
    <citation type="submission" date="2020-11" db="EMBL/GenBank/DDBJ databases">
        <authorList>
            <person name="Tran Van P."/>
        </authorList>
    </citation>
    <scope>NUCLEOTIDE SEQUENCE</scope>
</reference>
<keyword evidence="9" id="KW-0418">Kinase</keyword>
<sequence length="454" mass="51115">MSNKVGFWASDKKCLKINVSELEDHLRVQGFQLIKIDLNAPLEPQGPFAAIIHKLADVMVRAQQSDKLAQKQIQLFEDYVDKHPEVVILDPLENVRKLLDRYRQYKLIDDSELAREDGVFTPTFVELTTSDVNENLQKLRAASVSFPFVCKPLVAHGSSYAHQMSLIFGTSGLKTISPPCVAQTFINHNARLFKLFLIKDQYFVIERPSLKNFKRGDTDCEPVFFDSHDISKPTSCCALTELDRKDQTCETRDPEKARLDRIVKVVSDKLGLTLLGIDVIIDNKTGRYAIIDMNAFPGYDGVDSFLQILCDITVEEIDKKRKGMKGMAMTTEMSETNEISATTDTSDTQDITCLPLQSVVTSDTERTTQSKPPVIVTRSEDKWTTKTSNGGTIDKTVIQSLPQNGTEFDSGIDTSDSCDENKYKKQSVVKVVRRQHSRSFTLQTTSRTDDFNSI</sequence>
<comment type="catalytic activity">
    <reaction evidence="14">
        <text>1D-myo-inositol 1,3,4-trisphosphate + ATP = 1D-myo-inositol 1,3,4,5-tetrakisphosphate + ADP + H(+)</text>
        <dbReference type="Rhea" id="RHEA:13253"/>
        <dbReference type="ChEBI" id="CHEBI:15378"/>
        <dbReference type="ChEBI" id="CHEBI:30616"/>
        <dbReference type="ChEBI" id="CHEBI:57895"/>
        <dbReference type="ChEBI" id="CHEBI:58414"/>
        <dbReference type="ChEBI" id="CHEBI:456216"/>
        <dbReference type="EC" id="2.7.1.159"/>
    </reaction>
    <physiologicalReaction direction="left-to-right" evidence="14">
        <dbReference type="Rhea" id="RHEA:13254"/>
    </physiologicalReaction>
    <physiologicalReaction direction="right-to-left" evidence="14">
        <dbReference type="Rhea" id="RHEA:13255"/>
    </physiologicalReaction>
</comment>
<dbReference type="EMBL" id="OC915964">
    <property type="protein sequence ID" value="CAD7642618.1"/>
    <property type="molecule type" value="Genomic_DNA"/>
</dbReference>
<dbReference type="GO" id="GO:0000287">
    <property type="term" value="F:magnesium ion binding"/>
    <property type="evidence" value="ECO:0007669"/>
    <property type="project" value="InterPro"/>
</dbReference>
<dbReference type="GO" id="GO:0052726">
    <property type="term" value="F:inositol-1,3,4-trisphosphate 5-kinase activity"/>
    <property type="evidence" value="ECO:0007669"/>
    <property type="project" value="InterPro"/>
</dbReference>
<dbReference type="GO" id="GO:0047325">
    <property type="term" value="F:inositol-3,4,5,6-tetrakisphosphate 1-kinase activity"/>
    <property type="evidence" value="ECO:0007669"/>
    <property type="project" value="UniProtKB-EC"/>
</dbReference>
<dbReference type="PROSITE" id="PS50975">
    <property type="entry name" value="ATP_GRASP"/>
    <property type="match status" value="1"/>
</dbReference>
<evidence type="ECO:0000256" key="6">
    <source>
        <dbReference type="ARBA" id="ARBA00022679"/>
    </source>
</evidence>
<evidence type="ECO:0000256" key="1">
    <source>
        <dbReference type="ARBA" id="ARBA00001946"/>
    </source>
</evidence>
<evidence type="ECO:0000256" key="19">
    <source>
        <dbReference type="ARBA" id="ARBA00049058"/>
    </source>
</evidence>
<evidence type="ECO:0000256" key="10">
    <source>
        <dbReference type="ARBA" id="ARBA00022840"/>
    </source>
</evidence>
<proteinExistence type="inferred from homology"/>
<accession>A0A7R9QFS1</accession>
<dbReference type="AlphaFoldDB" id="A0A7R9QFS1"/>
<dbReference type="SUPFAM" id="SSF56059">
    <property type="entry name" value="Glutathione synthetase ATP-binding domain-like"/>
    <property type="match status" value="1"/>
</dbReference>
<dbReference type="InterPro" id="IPR008656">
    <property type="entry name" value="Inositol_tetrakis-P_1-kinase"/>
</dbReference>
<evidence type="ECO:0000256" key="7">
    <source>
        <dbReference type="ARBA" id="ARBA00022723"/>
    </source>
</evidence>
<evidence type="ECO:0000256" key="11">
    <source>
        <dbReference type="ARBA" id="ARBA00022842"/>
    </source>
</evidence>
<dbReference type="Proteomes" id="UP000728032">
    <property type="component" value="Unassembled WGS sequence"/>
</dbReference>
<comment type="catalytic activity">
    <reaction evidence="17">
        <text>1D-myo-inositol 1,3,4-trisphosphate + ATP = 1D-myo-inositol 1,3,4,6-tetrakisphosphate + ADP + H(+)</text>
        <dbReference type="Rhea" id="RHEA:20940"/>
        <dbReference type="ChEBI" id="CHEBI:15378"/>
        <dbReference type="ChEBI" id="CHEBI:30616"/>
        <dbReference type="ChEBI" id="CHEBI:57660"/>
        <dbReference type="ChEBI" id="CHEBI:58414"/>
        <dbReference type="ChEBI" id="CHEBI:456216"/>
        <dbReference type="EC" id="2.7.1.159"/>
    </reaction>
    <physiologicalReaction direction="left-to-right" evidence="17">
        <dbReference type="Rhea" id="RHEA:20941"/>
    </physiologicalReaction>
    <physiologicalReaction direction="right-to-left" evidence="17">
        <dbReference type="Rhea" id="RHEA:20942"/>
    </physiologicalReaction>
</comment>
<evidence type="ECO:0000256" key="14">
    <source>
        <dbReference type="ARBA" id="ARBA00033609"/>
    </source>
</evidence>
<comment type="catalytic activity">
    <reaction evidence="18">
        <text>1D-myo-inositol 1,3,4-trisphosphate + 1D-myo-inositol 1,3,4,5,6-pentakisphosphate = 1D-myo-inositol 3,4,5,6-tetrakisphosphate + 1D-myo-inositol 1,3,4,5-tetrakisphosphate</text>
        <dbReference type="Rhea" id="RHEA:70271"/>
        <dbReference type="ChEBI" id="CHEBI:57539"/>
        <dbReference type="ChEBI" id="CHEBI:57733"/>
        <dbReference type="ChEBI" id="CHEBI:57895"/>
        <dbReference type="ChEBI" id="CHEBI:58414"/>
    </reaction>
    <physiologicalReaction direction="left-to-right" evidence="18">
        <dbReference type="Rhea" id="RHEA:70272"/>
    </physiologicalReaction>
    <physiologicalReaction direction="right-to-left" evidence="18">
        <dbReference type="Rhea" id="RHEA:70273"/>
    </physiologicalReaction>
</comment>
<keyword evidence="11" id="KW-0460">Magnesium</keyword>
<dbReference type="GO" id="GO:0052725">
    <property type="term" value="F:inositol-1,3,4-trisphosphate 6-kinase activity"/>
    <property type="evidence" value="ECO:0007669"/>
    <property type="project" value="InterPro"/>
</dbReference>
<evidence type="ECO:0000256" key="3">
    <source>
        <dbReference type="ARBA" id="ARBA00012017"/>
    </source>
</evidence>
<dbReference type="Gene3D" id="3.30.470.20">
    <property type="entry name" value="ATP-grasp fold, B domain"/>
    <property type="match status" value="1"/>
</dbReference>
<keyword evidence="12" id="KW-0413">Isomerase</keyword>
<keyword evidence="23" id="KW-1185">Reference proteome</keyword>
<comment type="catalytic activity">
    <reaction evidence="19">
        <text>1D-myo-inositol 1,3,4-trisphosphate + 1D-myo-inositol 1,3,4,5,6-pentakisphosphate = 1D-myo-inositol 3,4,5,6-tetrakisphosphate + 1D-myo-inositol 1,3,4,6-tetrakisphosphate</text>
        <dbReference type="Rhea" id="RHEA:70263"/>
        <dbReference type="ChEBI" id="CHEBI:57539"/>
        <dbReference type="ChEBI" id="CHEBI:57660"/>
        <dbReference type="ChEBI" id="CHEBI:57733"/>
        <dbReference type="ChEBI" id="CHEBI:58414"/>
    </reaction>
    <physiologicalReaction direction="left-to-right" evidence="19">
        <dbReference type="Rhea" id="RHEA:70264"/>
    </physiologicalReaction>
    <physiologicalReaction direction="right-to-left" evidence="19">
        <dbReference type="Rhea" id="RHEA:70265"/>
    </physiologicalReaction>
</comment>
<evidence type="ECO:0000256" key="12">
    <source>
        <dbReference type="ARBA" id="ARBA00023235"/>
    </source>
</evidence>
<dbReference type="InterPro" id="IPR041429">
    <property type="entry name" value="ITPK1_N"/>
</dbReference>
<evidence type="ECO:0000256" key="16">
    <source>
        <dbReference type="ARBA" id="ARBA00033645"/>
    </source>
</evidence>
<keyword evidence="7" id="KW-0479">Metal-binding</keyword>
<dbReference type="Gene3D" id="3.30.1490.220">
    <property type="match status" value="1"/>
</dbReference>
<dbReference type="GO" id="GO:0005737">
    <property type="term" value="C:cytoplasm"/>
    <property type="evidence" value="ECO:0007669"/>
    <property type="project" value="TreeGrafter"/>
</dbReference>
<dbReference type="GO" id="GO:0032957">
    <property type="term" value="P:inositol trisphosphate metabolic process"/>
    <property type="evidence" value="ECO:0007669"/>
    <property type="project" value="InterPro"/>
</dbReference>
<dbReference type="OrthoDB" id="25308at2759"/>
<evidence type="ECO:0000256" key="2">
    <source>
        <dbReference type="ARBA" id="ARBA00009601"/>
    </source>
</evidence>
<evidence type="ECO:0000256" key="8">
    <source>
        <dbReference type="ARBA" id="ARBA00022741"/>
    </source>
</evidence>
<protein>
    <recommendedName>
        <fullName evidence="5">Inositol-tetrakisphosphate 1-kinase</fullName>
        <ecNumber evidence="4">2.7.1.134</ecNumber>
        <ecNumber evidence="3">2.7.1.159</ecNumber>
    </recommendedName>
    <alternativeName>
        <fullName evidence="13">Inositol 1,3,4-trisphosphate 5/6-kinase</fullName>
    </alternativeName>
</protein>
<keyword evidence="8 20" id="KW-0547">Nucleotide-binding</keyword>
<comment type="similarity">
    <text evidence="2">Belongs to the ITPK1 family.</text>
</comment>
<comment type="cofactor">
    <cofactor evidence="1">
        <name>Mg(2+)</name>
        <dbReference type="ChEBI" id="CHEBI:18420"/>
    </cofactor>
</comment>
<dbReference type="InterPro" id="IPR011761">
    <property type="entry name" value="ATP-grasp"/>
</dbReference>
<dbReference type="GO" id="GO:0016853">
    <property type="term" value="F:isomerase activity"/>
    <property type="evidence" value="ECO:0007669"/>
    <property type="project" value="UniProtKB-KW"/>
</dbReference>
<dbReference type="PANTHER" id="PTHR14217">
    <property type="entry name" value="INOSITOL-TETRAKISPHOSPHATE 1-KINASE"/>
    <property type="match status" value="1"/>
</dbReference>
<evidence type="ECO:0000256" key="17">
    <source>
        <dbReference type="ARBA" id="ARBA00033674"/>
    </source>
</evidence>
<dbReference type="Gene3D" id="3.40.50.11370">
    <property type="match status" value="1"/>
</dbReference>
<evidence type="ECO:0000259" key="21">
    <source>
        <dbReference type="PROSITE" id="PS50975"/>
    </source>
</evidence>
<dbReference type="PANTHER" id="PTHR14217:SF1">
    <property type="entry name" value="INOSITOL-TETRAKISPHOSPHATE 1-KINASE"/>
    <property type="match status" value="1"/>
</dbReference>
<evidence type="ECO:0000313" key="22">
    <source>
        <dbReference type="EMBL" id="CAD7642618.1"/>
    </source>
</evidence>
<keyword evidence="10 20" id="KW-0067">ATP-binding</keyword>
<gene>
    <name evidence="22" type="ORF">ONB1V03_LOCUS3684</name>
</gene>
<comment type="catalytic activity">
    <reaction evidence="15">
        <text>1D-myo-inositol 3,4,6-trisphosphate + ATP = 1D-myo-inositol 1,3,4,6-tetrakisphosphate + ADP + H(+)</text>
        <dbReference type="Rhea" id="RHEA:70287"/>
        <dbReference type="ChEBI" id="CHEBI:15378"/>
        <dbReference type="ChEBI" id="CHEBI:30616"/>
        <dbReference type="ChEBI" id="CHEBI:57660"/>
        <dbReference type="ChEBI" id="CHEBI:189099"/>
        <dbReference type="ChEBI" id="CHEBI:456216"/>
    </reaction>
    <physiologicalReaction direction="left-to-right" evidence="15">
        <dbReference type="Rhea" id="RHEA:70288"/>
    </physiologicalReaction>
    <physiologicalReaction direction="right-to-left" evidence="15">
        <dbReference type="Rhea" id="RHEA:70289"/>
    </physiologicalReaction>
</comment>
<dbReference type="EC" id="2.7.1.159" evidence="3"/>
<evidence type="ECO:0000256" key="9">
    <source>
        <dbReference type="ARBA" id="ARBA00022777"/>
    </source>
</evidence>
<evidence type="ECO:0000256" key="4">
    <source>
        <dbReference type="ARBA" id="ARBA00012072"/>
    </source>
</evidence>
<keyword evidence="6" id="KW-0808">Transferase</keyword>
<organism evidence="22">
    <name type="scientific">Oppiella nova</name>
    <dbReference type="NCBI Taxonomy" id="334625"/>
    <lineage>
        <taxon>Eukaryota</taxon>
        <taxon>Metazoa</taxon>
        <taxon>Ecdysozoa</taxon>
        <taxon>Arthropoda</taxon>
        <taxon>Chelicerata</taxon>
        <taxon>Arachnida</taxon>
        <taxon>Acari</taxon>
        <taxon>Acariformes</taxon>
        <taxon>Sarcoptiformes</taxon>
        <taxon>Oribatida</taxon>
        <taxon>Brachypylina</taxon>
        <taxon>Oppioidea</taxon>
        <taxon>Oppiidae</taxon>
        <taxon>Oppiella</taxon>
    </lineage>
</organism>
<dbReference type="FunFam" id="3.30.470.20:FF:000047">
    <property type="entry name" value="Inositol-tetrakisphosphate 1-kinase 4"/>
    <property type="match status" value="1"/>
</dbReference>